<gene>
    <name evidence="4" type="ORF">ACFSUL_06840</name>
</gene>
<proteinExistence type="predicted"/>
<keyword evidence="1" id="KW-1133">Transmembrane helix</keyword>
<feature type="domain" description="WxL Interacting Protein peptidoglycan binding" evidence="2">
    <location>
        <begin position="35"/>
        <end position="153"/>
    </location>
</feature>
<dbReference type="Proteomes" id="UP001597506">
    <property type="component" value="Unassembled WGS sequence"/>
</dbReference>
<keyword evidence="1" id="KW-0812">Transmembrane</keyword>
<keyword evidence="5" id="KW-1185">Reference proteome</keyword>
<keyword evidence="1" id="KW-0472">Membrane</keyword>
<evidence type="ECO:0000259" key="2">
    <source>
        <dbReference type="Pfam" id="PF06030"/>
    </source>
</evidence>
<evidence type="ECO:0000259" key="3">
    <source>
        <dbReference type="Pfam" id="PF11797"/>
    </source>
</evidence>
<feature type="domain" description="WxL Interacting Protein host binding" evidence="3">
    <location>
        <begin position="181"/>
        <end position="301"/>
    </location>
</feature>
<dbReference type="Pfam" id="PF11797">
    <property type="entry name" value="WxLIP_HBD"/>
    <property type="match status" value="1"/>
</dbReference>
<dbReference type="RefSeq" id="WP_377933894.1">
    <property type="nucleotide sequence ID" value="NZ_JBHUMF010000015.1"/>
</dbReference>
<evidence type="ECO:0000256" key="1">
    <source>
        <dbReference type="SAM" id="Phobius"/>
    </source>
</evidence>
<dbReference type="EMBL" id="JBHUMF010000015">
    <property type="protein sequence ID" value="MFD2680469.1"/>
    <property type="molecule type" value="Genomic_DNA"/>
</dbReference>
<dbReference type="PROSITE" id="PS51257">
    <property type="entry name" value="PROKAR_LIPOPROTEIN"/>
    <property type="match status" value="1"/>
</dbReference>
<reference evidence="5" key="1">
    <citation type="journal article" date="2019" name="Int. J. Syst. Evol. Microbiol.">
        <title>The Global Catalogue of Microorganisms (GCM) 10K type strain sequencing project: providing services to taxonomists for standard genome sequencing and annotation.</title>
        <authorList>
            <consortium name="The Broad Institute Genomics Platform"/>
            <consortium name="The Broad Institute Genome Sequencing Center for Infectious Disease"/>
            <person name="Wu L."/>
            <person name="Ma J."/>
        </authorList>
    </citation>
    <scope>NUCLEOTIDE SEQUENCE [LARGE SCALE GENOMIC DNA]</scope>
    <source>
        <strain evidence="5">KCTC 3913</strain>
    </source>
</reference>
<dbReference type="Pfam" id="PF06030">
    <property type="entry name" value="WxLIP_PGBD"/>
    <property type="match status" value="1"/>
</dbReference>
<dbReference type="InterPro" id="IPR021759">
    <property type="entry name" value="WxLIP_HBD"/>
</dbReference>
<protein>
    <submittedName>
        <fullName evidence="4">WxL protein peptidoglycan domain-containing protein</fullName>
    </submittedName>
</protein>
<name>A0ABW5RR54_9BACI</name>
<dbReference type="InterPro" id="IPR010317">
    <property type="entry name" value="WxLIP_PGBD"/>
</dbReference>
<organism evidence="4 5">
    <name type="scientific">Bacillus seohaeanensis</name>
    <dbReference type="NCBI Taxonomy" id="284580"/>
    <lineage>
        <taxon>Bacteria</taxon>
        <taxon>Bacillati</taxon>
        <taxon>Bacillota</taxon>
        <taxon>Bacilli</taxon>
        <taxon>Bacillales</taxon>
        <taxon>Bacillaceae</taxon>
        <taxon>Bacillus</taxon>
    </lineage>
</organism>
<feature type="transmembrane region" description="Helical" evidence="1">
    <location>
        <begin position="320"/>
        <end position="338"/>
    </location>
</feature>
<comment type="caution">
    <text evidence="4">The sequence shown here is derived from an EMBL/GenBank/DDBJ whole genome shotgun (WGS) entry which is preliminary data.</text>
</comment>
<sequence>MKKASFVKTFIYLITIILLSCFDYSNIRAQEPPLTIEPIYPDNQHKATKGYFDLSVNPGEKLNLKVKIINNEDKDVTVTITPANAFTSPTGGMMYEQEAGSENTRLLDDAVRLAEYIDVKGSVTVSPHSAIEVPIAVNTPKVKGENALGGLLFTMQGEKTEKAQEVEKGTANFILKTETVYAIALQLNFLEEVPSNYLFGESGFHADTAQVYIEMLNDANKIEENVSGNYTVTNQSGEELFSGRYGPFKMAPNSWIRFPMQWGHDTLDDGTYTLTMDGTAGDSKVTTSKTFKIANKDVEQYVEKNETKLPTAATESTVPTWVWVGGAILFGLIMFFIGRRKK</sequence>
<evidence type="ECO:0000313" key="4">
    <source>
        <dbReference type="EMBL" id="MFD2680469.1"/>
    </source>
</evidence>
<evidence type="ECO:0000313" key="5">
    <source>
        <dbReference type="Proteomes" id="UP001597506"/>
    </source>
</evidence>
<accession>A0ABW5RR54</accession>